<keyword evidence="12" id="KW-1185">Reference proteome</keyword>
<keyword evidence="7 9" id="KW-0472">Membrane</keyword>
<dbReference type="SMART" id="SM00382">
    <property type="entry name" value="AAA"/>
    <property type="match status" value="1"/>
</dbReference>
<dbReference type="PANTHER" id="PTHR24220:SF692">
    <property type="entry name" value="ABC TRANSPORTER DOMAIN-CONTAINING PROTEIN"/>
    <property type="match status" value="1"/>
</dbReference>
<reference evidence="11 12" key="1">
    <citation type="submission" date="2024-06" db="EMBL/GenBank/DDBJ databases">
        <title>Genomic Encyclopedia of Type Strains, Phase IV (KMG-IV): sequencing the most valuable type-strain genomes for metagenomic binning, comparative biology and taxonomic classification.</title>
        <authorList>
            <person name="Goeker M."/>
        </authorList>
    </citation>
    <scope>NUCLEOTIDE SEQUENCE [LARGE SCALE GENOMIC DNA]</scope>
    <source>
        <strain evidence="11 12">DSM 29126</strain>
    </source>
</reference>
<feature type="transmembrane region" description="Helical" evidence="9">
    <location>
        <begin position="637"/>
        <end position="659"/>
    </location>
</feature>
<dbReference type="SUPFAM" id="SSF52540">
    <property type="entry name" value="P-loop containing nucleoside triphosphate hydrolases"/>
    <property type="match status" value="1"/>
</dbReference>
<evidence type="ECO:0000256" key="1">
    <source>
        <dbReference type="ARBA" id="ARBA00004429"/>
    </source>
</evidence>
<evidence type="ECO:0000259" key="10">
    <source>
        <dbReference type="PROSITE" id="PS50893"/>
    </source>
</evidence>
<feature type="transmembrane region" description="Helical" evidence="9">
    <location>
        <begin position="255"/>
        <end position="277"/>
    </location>
</feature>
<dbReference type="RefSeq" id="WP_222381060.1">
    <property type="nucleotide sequence ID" value="NZ_AP024276.1"/>
</dbReference>
<comment type="subcellular location">
    <subcellularLocation>
        <location evidence="1">Cell inner membrane</location>
        <topology evidence="1">Multi-pass membrane protein</topology>
    </subcellularLocation>
</comment>
<keyword evidence="2" id="KW-1003">Cell membrane</keyword>
<comment type="caution">
    <text evidence="11">The sequence shown here is derived from an EMBL/GenBank/DDBJ whole genome shotgun (WGS) entry which is preliminary data.</text>
</comment>
<dbReference type="Proteomes" id="UP001549134">
    <property type="component" value="Unassembled WGS sequence"/>
</dbReference>
<evidence type="ECO:0000256" key="7">
    <source>
        <dbReference type="ARBA" id="ARBA00023136"/>
    </source>
</evidence>
<dbReference type="Pfam" id="PF02687">
    <property type="entry name" value="FtsX"/>
    <property type="match status" value="1"/>
</dbReference>
<evidence type="ECO:0000256" key="9">
    <source>
        <dbReference type="SAM" id="Phobius"/>
    </source>
</evidence>
<feature type="domain" description="ABC transporter" evidence="10">
    <location>
        <begin position="2"/>
        <end position="230"/>
    </location>
</feature>
<dbReference type="InterPro" id="IPR015854">
    <property type="entry name" value="ABC_transpr_LolD-like"/>
</dbReference>
<evidence type="ECO:0000313" key="12">
    <source>
        <dbReference type="Proteomes" id="UP001549134"/>
    </source>
</evidence>
<evidence type="ECO:0000256" key="6">
    <source>
        <dbReference type="ARBA" id="ARBA00022989"/>
    </source>
</evidence>
<dbReference type="PROSITE" id="PS00211">
    <property type="entry name" value="ABC_TRANSPORTER_1"/>
    <property type="match status" value="1"/>
</dbReference>
<protein>
    <submittedName>
        <fullName evidence="11">ABC-type lipoprotein export system ATPase subunit</fullName>
    </submittedName>
</protein>
<keyword evidence="3 9" id="KW-0812">Transmembrane</keyword>
<proteinExistence type="inferred from homology"/>
<organism evidence="11 12">
    <name type="scientific">Streptococcus parasuis</name>
    <dbReference type="NCBI Taxonomy" id="1501662"/>
    <lineage>
        <taxon>Bacteria</taxon>
        <taxon>Bacillati</taxon>
        <taxon>Bacillota</taxon>
        <taxon>Bacilli</taxon>
        <taxon>Lactobacillales</taxon>
        <taxon>Streptococcaceae</taxon>
        <taxon>Streptococcus</taxon>
    </lineage>
</organism>
<keyword evidence="11" id="KW-0449">Lipoprotein</keyword>
<comment type="similarity">
    <text evidence="8">Belongs to the ABC transporter superfamily. Macrolide exporter (TC 3.A.1.122) family.</text>
</comment>
<feature type="transmembrane region" description="Helical" evidence="9">
    <location>
        <begin position="679"/>
        <end position="705"/>
    </location>
</feature>
<dbReference type="InterPro" id="IPR017871">
    <property type="entry name" value="ABC_transporter-like_CS"/>
</dbReference>
<evidence type="ECO:0000313" key="11">
    <source>
        <dbReference type="EMBL" id="MET3533331.1"/>
    </source>
</evidence>
<keyword evidence="5" id="KW-0067">ATP-binding</keyword>
<dbReference type="EMBL" id="JBEPLX010000003">
    <property type="protein sequence ID" value="MET3533331.1"/>
    <property type="molecule type" value="Genomic_DNA"/>
</dbReference>
<dbReference type="Pfam" id="PF00005">
    <property type="entry name" value="ABC_tran"/>
    <property type="match status" value="1"/>
</dbReference>
<dbReference type="Gene3D" id="3.40.50.300">
    <property type="entry name" value="P-loop containing nucleotide triphosphate hydrolases"/>
    <property type="match status" value="1"/>
</dbReference>
<evidence type="ECO:0000256" key="3">
    <source>
        <dbReference type="ARBA" id="ARBA00022692"/>
    </source>
</evidence>
<gene>
    <name evidence="11" type="ORF">ABID50_000481</name>
</gene>
<dbReference type="GeneID" id="78827228"/>
<name>A0ABV2EQ70_9STRE</name>
<keyword evidence="4" id="KW-0547">Nucleotide-binding</keyword>
<dbReference type="InterPro" id="IPR027417">
    <property type="entry name" value="P-loop_NTPase"/>
</dbReference>
<accession>A0ABV2EQ70</accession>
<evidence type="ECO:0000256" key="5">
    <source>
        <dbReference type="ARBA" id="ARBA00022840"/>
    </source>
</evidence>
<keyword evidence="6 9" id="KW-1133">Transmembrane helix</keyword>
<dbReference type="InterPro" id="IPR003593">
    <property type="entry name" value="AAA+_ATPase"/>
</dbReference>
<evidence type="ECO:0000256" key="4">
    <source>
        <dbReference type="ARBA" id="ARBA00022741"/>
    </source>
</evidence>
<dbReference type="InterPro" id="IPR003439">
    <property type="entry name" value="ABC_transporter-like_ATP-bd"/>
</dbReference>
<feature type="transmembrane region" description="Helical" evidence="9">
    <location>
        <begin position="594"/>
        <end position="616"/>
    </location>
</feature>
<evidence type="ECO:0000256" key="8">
    <source>
        <dbReference type="ARBA" id="ARBA00038388"/>
    </source>
</evidence>
<evidence type="ECO:0000256" key="2">
    <source>
        <dbReference type="ARBA" id="ARBA00022475"/>
    </source>
</evidence>
<dbReference type="PANTHER" id="PTHR24220">
    <property type="entry name" value="IMPORT ATP-BINDING PROTEIN"/>
    <property type="match status" value="1"/>
</dbReference>
<dbReference type="PROSITE" id="PS50893">
    <property type="entry name" value="ABC_TRANSPORTER_2"/>
    <property type="match status" value="1"/>
</dbReference>
<dbReference type="InterPro" id="IPR003838">
    <property type="entry name" value="ABC3_permease_C"/>
</dbReference>
<sequence>MINLSNINKKYSKREIFHQLDFTIEQSGLIYTVIGASGSGKTTLLNIIFGLDFDYEGDYFLFERNVRELKQKDWQTIRNRDLQLVFQDYKLTEGLSVLDNLKNAGDFDDAAITEVLKKLDILEFADQRVADLSGGQKQRVAIARAMLFKPKILLLDEPTSGLDTETTEKLLEYLTAIKHTGVTVLIISHDRLIIDYSDIVLEIKEKNLKVRREVGKTEPEIALFHQPTEIQSTEIKKKKLGRYILSALRANKFELLLLAVPIMLIFSLFILGFSFYYSTVVGTYNRMFSGVSDRLIMIDTQELKNDVTVQNRENNISSSLDGQRIYFSQADYEQVRQIKGVEDVALTLGRQMALSDKDGYEIDLTYEVEELPDFLKKDIGFLNQDTKLTFKFLGLSSPKAFAKDYNTQNITLLTGEFPQNQSLEVVLPDIFAQIYFGSDDFDQFIGHSVNLTTFKYGESTNLVERSYQVSGIYRTNYQDTLQPTYAIYLGWDGQGILDEETDIAQMYEEDKIAFIGSSKENAAYLSNIFDTLDSYKTAVGLGYTTLLVKAQSPKDVETISQNLDQLFPKYRLTSQLSWKTGEYAKIYQYETKKMLSITCIISLTLGLVITFLNKGYFRKRNRELAVLYSLGYSRGQLAWLILCENLIVFLTCLGLAYGLDKLIYKFYLRQIPYFSGLSVMFTLQVVRLVTMLILLITLISVIWNMRGVKLGNLKKSLNSI</sequence>